<proteinExistence type="predicted"/>
<name>A0A481YW93_9VIRU</name>
<organism evidence="1">
    <name type="scientific">Marseillevirus LCMAC103</name>
    <dbReference type="NCBI Taxonomy" id="2506604"/>
    <lineage>
        <taxon>Viruses</taxon>
        <taxon>Varidnaviria</taxon>
        <taxon>Bamfordvirae</taxon>
        <taxon>Nucleocytoviricota</taxon>
        <taxon>Megaviricetes</taxon>
        <taxon>Pimascovirales</taxon>
        <taxon>Pimascovirales incertae sedis</taxon>
        <taxon>Marseilleviridae</taxon>
    </lineage>
</organism>
<evidence type="ECO:0000313" key="1">
    <source>
        <dbReference type="EMBL" id="QBK87045.1"/>
    </source>
</evidence>
<sequence>MIFPTASRPDNHLSVYKTMTTFTRGVITFLSSDFMYKIEGDSPSGACDCGRFCLRRRAILDVDSDQVTDWNAYLEYASEYWYFCSPNAYWESNCIACCHTYFSRALEHGATNFETVVFAALEKNRLGCWTEGGCGIFDTLREWAEAQCSTQFAGEKGAALALVLTLYKLAPKVWREDCPFVDIADAIVAECEMTGDNDQLTDALLVASKGGRDELVTKVARVLKPSNKVLRDAHNELRWARLNRELQQKGAYALRKFFIGLAARPFDLSERRVQSLRARLNQDLAKFYLRAQAQTKEKSSYHLGDEEARDMLALLDQKR</sequence>
<gene>
    <name evidence="1" type="ORF">LCMAC103_03890</name>
</gene>
<protein>
    <submittedName>
        <fullName evidence="1">Uncharacterized protein</fullName>
    </submittedName>
</protein>
<accession>A0A481YW93</accession>
<reference evidence="1" key="1">
    <citation type="journal article" date="2019" name="MBio">
        <title>Virus Genomes from Deep Sea Sediments Expand the Ocean Megavirome and Support Independent Origins of Viral Gigantism.</title>
        <authorList>
            <person name="Backstrom D."/>
            <person name="Yutin N."/>
            <person name="Jorgensen S.L."/>
            <person name="Dharamshi J."/>
            <person name="Homa F."/>
            <person name="Zaremba-Niedwiedzka K."/>
            <person name="Spang A."/>
            <person name="Wolf Y.I."/>
            <person name="Koonin E.V."/>
            <person name="Ettema T.J."/>
        </authorList>
    </citation>
    <scope>NUCLEOTIDE SEQUENCE</scope>
</reference>
<dbReference type="EMBL" id="MK500341">
    <property type="protein sequence ID" value="QBK87045.1"/>
    <property type="molecule type" value="Genomic_DNA"/>
</dbReference>